<reference evidence="2" key="2">
    <citation type="submission" date="2023-05" db="EMBL/GenBank/DDBJ databases">
        <authorList>
            <consortium name="Lawrence Berkeley National Laboratory"/>
            <person name="Steindorff A."/>
            <person name="Hensen N."/>
            <person name="Bonometti L."/>
            <person name="Westerberg I."/>
            <person name="Brannstrom I.O."/>
            <person name="Guillou S."/>
            <person name="Cros-Aarteil S."/>
            <person name="Calhoun S."/>
            <person name="Haridas S."/>
            <person name="Kuo A."/>
            <person name="Mondo S."/>
            <person name="Pangilinan J."/>
            <person name="Riley R."/>
            <person name="Labutti K."/>
            <person name="Andreopoulos B."/>
            <person name="Lipzen A."/>
            <person name="Chen C."/>
            <person name="Yanf M."/>
            <person name="Daum C."/>
            <person name="Ng V."/>
            <person name="Clum A."/>
            <person name="Ohm R."/>
            <person name="Martin F."/>
            <person name="Silar P."/>
            <person name="Natvig D."/>
            <person name="Lalanne C."/>
            <person name="Gautier V."/>
            <person name="Ament-Velasquez S.L."/>
            <person name="Kruys A."/>
            <person name="Hutchinson M.I."/>
            <person name="Powell A.J."/>
            <person name="Barry K."/>
            <person name="Miller A.N."/>
            <person name="Grigoriev I.V."/>
            <person name="Debuchy R."/>
            <person name="Gladieux P."/>
            <person name="Thoren M.H."/>
            <person name="Johannesson H."/>
        </authorList>
    </citation>
    <scope>NUCLEOTIDE SEQUENCE</scope>
    <source>
        <strain evidence="2">PSN243</strain>
    </source>
</reference>
<gene>
    <name evidence="2" type="ORF">QBC34DRAFT_384071</name>
</gene>
<name>A0AAV9GCT6_9PEZI</name>
<dbReference type="Proteomes" id="UP001321760">
    <property type="component" value="Unassembled WGS sequence"/>
</dbReference>
<sequence>MARRSEVTWALLVRVLPIKHDHLEASSQPGSHASDSSLDGSQSAQTAPGRLETVDIIPDPADSSLDGQLQPVVIPDPTKPEGLRRHLLEWRTGLWNGLISGREHLQAIKATHAKLLNTTPKADAKGDSSFPHTDEQRKAYAKLLFHAMADFTNCIVIPGRLALTVKALQEMSDFSYELLAWDLVDMLAEVHLGNLGFPPLMYNLDGQEATGFTYTQYSTFSARLGDACKACKTSKALVYAIMSPDKMLRVAASPRTEVDYYEAPRRADVQRYLEWKSRSKAWSI</sequence>
<reference evidence="2" key="1">
    <citation type="journal article" date="2023" name="Mol. Phylogenet. Evol.">
        <title>Genome-scale phylogeny and comparative genomics of the fungal order Sordariales.</title>
        <authorList>
            <person name="Hensen N."/>
            <person name="Bonometti L."/>
            <person name="Westerberg I."/>
            <person name="Brannstrom I.O."/>
            <person name="Guillou S."/>
            <person name="Cros-Aarteil S."/>
            <person name="Calhoun S."/>
            <person name="Haridas S."/>
            <person name="Kuo A."/>
            <person name="Mondo S."/>
            <person name="Pangilinan J."/>
            <person name="Riley R."/>
            <person name="LaButti K."/>
            <person name="Andreopoulos B."/>
            <person name="Lipzen A."/>
            <person name="Chen C."/>
            <person name="Yan M."/>
            <person name="Daum C."/>
            <person name="Ng V."/>
            <person name="Clum A."/>
            <person name="Steindorff A."/>
            <person name="Ohm R.A."/>
            <person name="Martin F."/>
            <person name="Silar P."/>
            <person name="Natvig D.O."/>
            <person name="Lalanne C."/>
            <person name="Gautier V."/>
            <person name="Ament-Velasquez S.L."/>
            <person name="Kruys A."/>
            <person name="Hutchinson M.I."/>
            <person name="Powell A.J."/>
            <person name="Barry K."/>
            <person name="Miller A.N."/>
            <person name="Grigoriev I.V."/>
            <person name="Debuchy R."/>
            <person name="Gladieux P."/>
            <person name="Hiltunen Thoren M."/>
            <person name="Johannesson H."/>
        </authorList>
    </citation>
    <scope>NUCLEOTIDE SEQUENCE</scope>
    <source>
        <strain evidence="2">PSN243</strain>
    </source>
</reference>
<feature type="region of interest" description="Disordered" evidence="1">
    <location>
        <begin position="24"/>
        <end position="47"/>
    </location>
</feature>
<comment type="caution">
    <text evidence="2">The sequence shown here is derived from an EMBL/GenBank/DDBJ whole genome shotgun (WGS) entry which is preliminary data.</text>
</comment>
<dbReference type="AlphaFoldDB" id="A0AAV9GCT6"/>
<evidence type="ECO:0000256" key="1">
    <source>
        <dbReference type="SAM" id="MobiDB-lite"/>
    </source>
</evidence>
<evidence type="ECO:0000313" key="3">
    <source>
        <dbReference type="Proteomes" id="UP001321760"/>
    </source>
</evidence>
<protein>
    <submittedName>
        <fullName evidence="2">Uncharacterized protein</fullName>
    </submittedName>
</protein>
<evidence type="ECO:0000313" key="2">
    <source>
        <dbReference type="EMBL" id="KAK4445707.1"/>
    </source>
</evidence>
<dbReference type="EMBL" id="MU865963">
    <property type="protein sequence ID" value="KAK4445707.1"/>
    <property type="molecule type" value="Genomic_DNA"/>
</dbReference>
<feature type="compositionally biased region" description="Polar residues" evidence="1">
    <location>
        <begin position="25"/>
        <end position="46"/>
    </location>
</feature>
<organism evidence="2 3">
    <name type="scientific">Podospora aff. communis PSN243</name>
    <dbReference type="NCBI Taxonomy" id="3040156"/>
    <lineage>
        <taxon>Eukaryota</taxon>
        <taxon>Fungi</taxon>
        <taxon>Dikarya</taxon>
        <taxon>Ascomycota</taxon>
        <taxon>Pezizomycotina</taxon>
        <taxon>Sordariomycetes</taxon>
        <taxon>Sordariomycetidae</taxon>
        <taxon>Sordariales</taxon>
        <taxon>Podosporaceae</taxon>
        <taxon>Podospora</taxon>
    </lineage>
</organism>
<keyword evidence="3" id="KW-1185">Reference proteome</keyword>
<proteinExistence type="predicted"/>
<accession>A0AAV9GCT6</accession>